<dbReference type="PANTHER" id="PTHR43671:SF98">
    <property type="entry name" value="SERINE_THREONINE-PROTEIN KINASE NEK11"/>
    <property type="match status" value="1"/>
</dbReference>
<dbReference type="SUPFAM" id="SSF56112">
    <property type="entry name" value="Protein kinase-like (PK-like)"/>
    <property type="match status" value="1"/>
</dbReference>
<feature type="domain" description="Protein kinase" evidence="10">
    <location>
        <begin position="221"/>
        <end position="559"/>
    </location>
</feature>
<dbReference type="Gene3D" id="1.10.510.10">
    <property type="entry name" value="Transferase(Phosphotransferase) domain 1"/>
    <property type="match status" value="1"/>
</dbReference>
<dbReference type="STRING" id="113226.A0A139IR13"/>
<dbReference type="PROSITE" id="PS50011">
    <property type="entry name" value="PROTEIN_KINASE_DOM"/>
    <property type="match status" value="1"/>
</dbReference>
<evidence type="ECO:0000256" key="6">
    <source>
        <dbReference type="ARBA" id="ARBA00022840"/>
    </source>
</evidence>
<accession>A0A139IR13</accession>
<dbReference type="GO" id="GO:0004674">
    <property type="term" value="F:protein serine/threonine kinase activity"/>
    <property type="evidence" value="ECO:0007669"/>
    <property type="project" value="UniProtKB-KW"/>
</dbReference>
<evidence type="ECO:0000259" key="10">
    <source>
        <dbReference type="PROSITE" id="PS50011"/>
    </source>
</evidence>
<evidence type="ECO:0000256" key="4">
    <source>
        <dbReference type="ARBA" id="ARBA00022741"/>
    </source>
</evidence>
<keyword evidence="3" id="KW-0808">Transferase</keyword>
<evidence type="ECO:0000256" key="9">
    <source>
        <dbReference type="SAM" id="MobiDB-lite"/>
    </source>
</evidence>
<dbReference type="InterPro" id="IPR000719">
    <property type="entry name" value="Prot_kinase_dom"/>
</dbReference>
<dbReference type="Proteomes" id="UP000073492">
    <property type="component" value="Unassembled WGS sequence"/>
</dbReference>
<dbReference type="PROSITE" id="PS00108">
    <property type="entry name" value="PROTEIN_KINASE_ST"/>
    <property type="match status" value="1"/>
</dbReference>
<gene>
    <name evidence="11" type="ORF">AC579_5789</name>
</gene>
<keyword evidence="12" id="KW-1185">Reference proteome</keyword>
<feature type="region of interest" description="Disordered" evidence="9">
    <location>
        <begin position="610"/>
        <end position="632"/>
    </location>
</feature>
<evidence type="ECO:0000256" key="7">
    <source>
        <dbReference type="ARBA" id="ARBA00047899"/>
    </source>
</evidence>
<evidence type="ECO:0000256" key="1">
    <source>
        <dbReference type="ARBA" id="ARBA00012513"/>
    </source>
</evidence>
<organism evidence="11 12">
    <name type="scientific">Pseudocercospora musae</name>
    <dbReference type="NCBI Taxonomy" id="113226"/>
    <lineage>
        <taxon>Eukaryota</taxon>
        <taxon>Fungi</taxon>
        <taxon>Dikarya</taxon>
        <taxon>Ascomycota</taxon>
        <taxon>Pezizomycotina</taxon>
        <taxon>Dothideomycetes</taxon>
        <taxon>Dothideomycetidae</taxon>
        <taxon>Mycosphaerellales</taxon>
        <taxon>Mycosphaerellaceae</taxon>
        <taxon>Pseudocercospora</taxon>
    </lineage>
</organism>
<dbReference type="EMBL" id="LFZO01000023">
    <property type="protein sequence ID" value="KXT17227.1"/>
    <property type="molecule type" value="Genomic_DNA"/>
</dbReference>
<dbReference type="EC" id="2.7.11.1" evidence="1"/>
<dbReference type="Pfam" id="PF00069">
    <property type="entry name" value="Pkinase"/>
    <property type="match status" value="1"/>
</dbReference>
<dbReference type="SMART" id="SM00220">
    <property type="entry name" value="S_TKc"/>
    <property type="match status" value="1"/>
</dbReference>
<evidence type="ECO:0000256" key="2">
    <source>
        <dbReference type="ARBA" id="ARBA00022527"/>
    </source>
</evidence>
<comment type="caution">
    <text evidence="11">The sequence shown here is derived from an EMBL/GenBank/DDBJ whole genome shotgun (WGS) entry which is preliminary data.</text>
</comment>
<comment type="catalytic activity">
    <reaction evidence="8">
        <text>L-seryl-[protein] + ATP = O-phospho-L-seryl-[protein] + ADP + H(+)</text>
        <dbReference type="Rhea" id="RHEA:17989"/>
        <dbReference type="Rhea" id="RHEA-COMP:9863"/>
        <dbReference type="Rhea" id="RHEA-COMP:11604"/>
        <dbReference type="ChEBI" id="CHEBI:15378"/>
        <dbReference type="ChEBI" id="CHEBI:29999"/>
        <dbReference type="ChEBI" id="CHEBI:30616"/>
        <dbReference type="ChEBI" id="CHEBI:83421"/>
        <dbReference type="ChEBI" id="CHEBI:456216"/>
        <dbReference type="EC" id="2.7.11.1"/>
    </reaction>
</comment>
<protein>
    <recommendedName>
        <fullName evidence="1">non-specific serine/threonine protein kinase</fullName>
        <ecNumber evidence="1">2.7.11.1</ecNumber>
    </recommendedName>
</protein>
<evidence type="ECO:0000313" key="12">
    <source>
        <dbReference type="Proteomes" id="UP000073492"/>
    </source>
</evidence>
<comment type="catalytic activity">
    <reaction evidence="7">
        <text>L-threonyl-[protein] + ATP = O-phospho-L-threonyl-[protein] + ADP + H(+)</text>
        <dbReference type="Rhea" id="RHEA:46608"/>
        <dbReference type="Rhea" id="RHEA-COMP:11060"/>
        <dbReference type="Rhea" id="RHEA-COMP:11605"/>
        <dbReference type="ChEBI" id="CHEBI:15378"/>
        <dbReference type="ChEBI" id="CHEBI:30013"/>
        <dbReference type="ChEBI" id="CHEBI:30616"/>
        <dbReference type="ChEBI" id="CHEBI:61977"/>
        <dbReference type="ChEBI" id="CHEBI:456216"/>
        <dbReference type="EC" id="2.7.11.1"/>
    </reaction>
</comment>
<keyword evidence="5" id="KW-0418">Kinase</keyword>
<proteinExistence type="predicted"/>
<keyword evidence="2" id="KW-0723">Serine/threonine-protein kinase</keyword>
<dbReference type="GO" id="GO:0005634">
    <property type="term" value="C:nucleus"/>
    <property type="evidence" value="ECO:0007669"/>
    <property type="project" value="TreeGrafter"/>
</dbReference>
<name>A0A139IR13_9PEZI</name>
<dbReference type="AlphaFoldDB" id="A0A139IR13"/>
<reference evidence="11 12" key="1">
    <citation type="submission" date="2015-07" db="EMBL/GenBank/DDBJ databases">
        <title>Comparative genomics of the Sigatoka disease complex on banana suggests a link between parallel evolutionary changes in Pseudocercospora fijiensis and Pseudocercospora eumusae and increased virulence on the banana host.</title>
        <authorList>
            <person name="Chang T.-C."/>
            <person name="Salvucci A."/>
            <person name="Crous P.W."/>
            <person name="Stergiopoulos I."/>
        </authorList>
    </citation>
    <scope>NUCLEOTIDE SEQUENCE [LARGE SCALE GENOMIC DNA]</scope>
    <source>
        <strain evidence="11 12">CBS 116634</strain>
    </source>
</reference>
<evidence type="ECO:0000313" key="11">
    <source>
        <dbReference type="EMBL" id="KXT17227.1"/>
    </source>
</evidence>
<dbReference type="OrthoDB" id="310217at2759"/>
<evidence type="ECO:0000256" key="3">
    <source>
        <dbReference type="ARBA" id="ARBA00022679"/>
    </source>
</evidence>
<dbReference type="PANTHER" id="PTHR43671">
    <property type="entry name" value="SERINE/THREONINE-PROTEIN KINASE NEK"/>
    <property type="match status" value="1"/>
</dbReference>
<keyword evidence="4" id="KW-0547">Nucleotide-binding</keyword>
<dbReference type="InterPro" id="IPR050660">
    <property type="entry name" value="NEK_Ser/Thr_kinase"/>
</dbReference>
<dbReference type="GO" id="GO:0005524">
    <property type="term" value="F:ATP binding"/>
    <property type="evidence" value="ECO:0007669"/>
    <property type="project" value="UniProtKB-KW"/>
</dbReference>
<keyword evidence="6" id="KW-0067">ATP-binding</keyword>
<evidence type="ECO:0000256" key="5">
    <source>
        <dbReference type="ARBA" id="ARBA00022777"/>
    </source>
</evidence>
<evidence type="ECO:0000256" key="8">
    <source>
        <dbReference type="ARBA" id="ARBA00048679"/>
    </source>
</evidence>
<sequence length="632" mass="72431">MAVPQYVLVEPRVRERYVDFELEARRDPETSYQAWGLEFENSERGKLRKRWLKYSPEARLKSAEALDYFLDGKKDVADAEHDVEVASRYRGAPDDEGDEIGGRPRFEYFEERQKVLAQLLDDLTVNIRSLSAFRAGKVNDTGYEYCTILMDRNKENIERQKRVLEVEIPTLRKQAKKKLQILGKRKRSDGDDVEMPPDWEIDKVYESYRVAPADVDLDSGWYGAWHLGSGGYGEACLWIQLNGEGKVVHRIVVKESMHSNAWFNADNWTGGSCYEAGILTEADCHLRLRDKPGSSSICRMFCWNMWRKARKSRLFLEFCPYGDLFKVVNSNGSPYSTNMGQAARAMNWVDDLSSQCTMLPEAFCWHALETFALAGLLMQRGKLSRKGKLPWEEIIHRDIKPENVFIGVPSTSRYPGYPELKLGDFGLAFVKREWDKRRPRRIGVAGTPQHQAPEQLLLLSTYGGMLNWWPQTKPLTAKTNVWAFGMILWGLIQGKAAPDDGQHDLQQERTKEPPQFDATAQSFYSRDLLDLVRACTRYHDEDRPSFDAIMKKVLEHTTRGPNERASGLRDLGRGQLTLHYGPGGRNEFASTVRDDYRIGCSLVELPPLRSGLMPQAMPEPMQDVRRGSRRGR</sequence>
<dbReference type="InterPro" id="IPR008271">
    <property type="entry name" value="Ser/Thr_kinase_AS"/>
</dbReference>
<dbReference type="InterPro" id="IPR011009">
    <property type="entry name" value="Kinase-like_dom_sf"/>
</dbReference>